<dbReference type="InterPro" id="IPR007688">
    <property type="entry name" value="Conjugal_tfr_TrbL/VirB6"/>
</dbReference>
<proteinExistence type="predicted"/>
<evidence type="ECO:0000256" key="4">
    <source>
        <dbReference type="ARBA" id="ARBA00023136"/>
    </source>
</evidence>
<reference evidence="7" key="1">
    <citation type="journal article" date="2019" name="Int. J. Syst. Evol. Microbiol.">
        <title>The Global Catalogue of Microorganisms (GCM) 10K type strain sequencing project: providing services to taxonomists for standard genome sequencing and annotation.</title>
        <authorList>
            <consortium name="The Broad Institute Genomics Platform"/>
            <consortium name="The Broad Institute Genome Sequencing Center for Infectious Disease"/>
            <person name="Wu L."/>
            <person name="Ma J."/>
        </authorList>
    </citation>
    <scope>NUCLEOTIDE SEQUENCE [LARGE SCALE GENOMIC DNA]</scope>
    <source>
        <strain evidence="7">JCM 18423</strain>
    </source>
</reference>
<evidence type="ECO:0000256" key="2">
    <source>
        <dbReference type="ARBA" id="ARBA00022692"/>
    </source>
</evidence>
<evidence type="ECO:0000256" key="3">
    <source>
        <dbReference type="ARBA" id="ARBA00022989"/>
    </source>
</evidence>
<feature type="transmembrane region" description="Helical" evidence="5">
    <location>
        <begin position="201"/>
        <end position="221"/>
    </location>
</feature>
<dbReference type="RefSeq" id="WP_345371209.1">
    <property type="nucleotide sequence ID" value="NZ_BAABKD010000011.1"/>
</dbReference>
<dbReference type="EMBL" id="BAABKD010000011">
    <property type="protein sequence ID" value="GAA5091682.1"/>
    <property type="molecule type" value="Genomic_DNA"/>
</dbReference>
<dbReference type="Proteomes" id="UP001500227">
    <property type="component" value="Unassembled WGS sequence"/>
</dbReference>
<dbReference type="Pfam" id="PF04610">
    <property type="entry name" value="TrbL"/>
    <property type="match status" value="1"/>
</dbReference>
<keyword evidence="4 5" id="KW-0472">Membrane</keyword>
<feature type="transmembrane region" description="Helical" evidence="5">
    <location>
        <begin position="241"/>
        <end position="262"/>
    </location>
</feature>
<evidence type="ECO:0000256" key="5">
    <source>
        <dbReference type="SAM" id="Phobius"/>
    </source>
</evidence>
<sequence length="308" mass="33599">MQEILIDISEYMTQNLGADLLVKSGALIEKIAPLFSMGFGIYVLLLVFYYYGRGLDESVLDLSKRLLGWFVVIACAFNASMYTNLAVVLYGLPEELIGWFNETELNVDLLSSGVKSIQDMVAALDDLVGGRAWYYVQLQGTVFAAKVVVSLCGLILVVFAYFFYLIAKLSLALTLMVGPLFLGALLFPSTRQYGMNWIGQVLNYSLACLLYAVISVLQLNFVQSKMAGWANKNYIDSVAKAWEVSYVMVIMTILFLIVVLSIPNIASALTGGAAIDGQGRTMGRLGSLATRTLSKVPVIGAANKIIGK</sequence>
<name>A0ABP9MBT2_9BURK</name>
<protein>
    <submittedName>
        <fullName evidence="6">Type IV secretion system protein</fullName>
    </submittedName>
</protein>
<keyword evidence="2 5" id="KW-0812">Transmembrane</keyword>
<accession>A0ABP9MBT2</accession>
<evidence type="ECO:0000313" key="6">
    <source>
        <dbReference type="EMBL" id="GAA5091682.1"/>
    </source>
</evidence>
<evidence type="ECO:0000313" key="7">
    <source>
        <dbReference type="Proteomes" id="UP001500227"/>
    </source>
</evidence>
<feature type="transmembrane region" description="Helical" evidence="5">
    <location>
        <begin position="31"/>
        <end position="51"/>
    </location>
</feature>
<feature type="transmembrane region" description="Helical" evidence="5">
    <location>
        <begin position="66"/>
        <end position="92"/>
    </location>
</feature>
<evidence type="ECO:0000256" key="1">
    <source>
        <dbReference type="ARBA" id="ARBA00004141"/>
    </source>
</evidence>
<keyword evidence="7" id="KW-1185">Reference proteome</keyword>
<gene>
    <name evidence="6" type="ORF">GCM10023337_17760</name>
</gene>
<feature type="transmembrane region" description="Helical" evidence="5">
    <location>
        <begin position="170"/>
        <end position="189"/>
    </location>
</feature>
<keyword evidence="3 5" id="KW-1133">Transmembrane helix</keyword>
<organism evidence="6 7">
    <name type="scientific">Paenalcaligenes hermetiae</name>
    <dbReference type="NCBI Taxonomy" id="1157987"/>
    <lineage>
        <taxon>Bacteria</taxon>
        <taxon>Pseudomonadati</taxon>
        <taxon>Pseudomonadota</taxon>
        <taxon>Betaproteobacteria</taxon>
        <taxon>Burkholderiales</taxon>
        <taxon>Alcaligenaceae</taxon>
        <taxon>Paenalcaligenes</taxon>
    </lineage>
</organism>
<comment type="subcellular location">
    <subcellularLocation>
        <location evidence="1">Membrane</location>
        <topology evidence="1">Multi-pass membrane protein</topology>
    </subcellularLocation>
</comment>
<feature type="transmembrane region" description="Helical" evidence="5">
    <location>
        <begin position="143"/>
        <end position="164"/>
    </location>
</feature>
<comment type="caution">
    <text evidence="6">The sequence shown here is derived from an EMBL/GenBank/DDBJ whole genome shotgun (WGS) entry which is preliminary data.</text>
</comment>